<dbReference type="AlphaFoldDB" id="A0A1W6ZMT8"/>
<sequence>MVNFKRAVVCAAAVGFLALTSAASAMPVGQLGSDRNAATADSGVQKARWVCGPYGRCVWRPNYYRPYPYYGYGYYAPRPRYYGYYGYGPRWRRW</sequence>
<name>A0A1W6ZMT8_9HYPH</name>
<accession>A0A1W6ZMT8</accession>
<organism evidence="1 2">
    <name type="scientific">Pseudorhodoplanes sinuspersici</name>
    <dbReference type="NCBI Taxonomy" id="1235591"/>
    <lineage>
        <taxon>Bacteria</taxon>
        <taxon>Pseudomonadati</taxon>
        <taxon>Pseudomonadota</taxon>
        <taxon>Alphaproteobacteria</taxon>
        <taxon>Hyphomicrobiales</taxon>
        <taxon>Pseudorhodoplanes</taxon>
    </lineage>
</organism>
<dbReference type="RefSeq" id="WP_086087056.1">
    <property type="nucleotide sequence ID" value="NZ_CP021112.1"/>
</dbReference>
<reference evidence="1 2" key="1">
    <citation type="submission" date="2017-05" db="EMBL/GenBank/DDBJ databases">
        <title>Full genome sequence of Pseudorhodoplanes sinuspersici.</title>
        <authorList>
            <person name="Dastgheib S.M.M."/>
            <person name="Shavandi M."/>
            <person name="Tirandaz H."/>
        </authorList>
    </citation>
    <scope>NUCLEOTIDE SEQUENCE [LARGE SCALE GENOMIC DNA]</scope>
    <source>
        <strain evidence="1 2">RIPI110</strain>
    </source>
</reference>
<dbReference type="Proteomes" id="UP000194137">
    <property type="component" value="Chromosome"/>
</dbReference>
<dbReference type="OrthoDB" id="8255899at2"/>
<proteinExistence type="predicted"/>
<keyword evidence="2" id="KW-1185">Reference proteome</keyword>
<dbReference type="KEGG" id="psin:CAK95_05710"/>
<evidence type="ECO:0000313" key="1">
    <source>
        <dbReference type="EMBL" id="ARP98632.1"/>
    </source>
</evidence>
<dbReference type="EMBL" id="CP021112">
    <property type="protein sequence ID" value="ARP98632.1"/>
    <property type="molecule type" value="Genomic_DNA"/>
</dbReference>
<gene>
    <name evidence="1" type="ORF">CAK95_05710</name>
</gene>
<evidence type="ECO:0000313" key="2">
    <source>
        <dbReference type="Proteomes" id="UP000194137"/>
    </source>
</evidence>
<protein>
    <submittedName>
        <fullName evidence="1">Uncharacterized protein</fullName>
    </submittedName>
</protein>